<proteinExistence type="predicted"/>
<protein>
    <submittedName>
        <fullName evidence="1">Uncharacterized protein</fullName>
    </submittedName>
</protein>
<name>A0A6G5ZY86_ECOLX</name>
<keyword evidence="1" id="KW-0614">Plasmid</keyword>
<dbReference type="EMBL" id="MN510445">
    <property type="protein sequence ID" value="QHW10945.1"/>
    <property type="molecule type" value="Genomic_DNA"/>
</dbReference>
<organism evidence="1">
    <name type="scientific">Escherichia coli</name>
    <dbReference type="NCBI Taxonomy" id="562"/>
    <lineage>
        <taxon>Bacteria</taxon>
        <taxon>Pseudomonadati</taxon>
        <taxon>Pseudomonadota</taxon>
        <taxon>Gammaproteobacteria</taxon>
        <taxon>Enterobacterales</taxon>
        <taxon>Enterobacteriaceae</taxon>
        <taxon>Escherichia</taxon>
    </lineage>
</organism>
<evidence type="ECO:0000313" key="1">
    <source>
        <dbReference type="EMBL" id="QHW10945.1"/>
    </source>
</evidence>
<accession>A0A6G5ZY86</accession>
<reference evidence="1" key="1">
    <citation type="journal article" date="2019" name="Sci. Rep.">
        <title>Diversity of P1 phage-like elements in multidrug resistant Escherichia coli.</title>
        <authorList>
            <person name="Venturini C."/>
            <person name="Zingali T."/>
            <person name="Wyrsch E.R."/>
            <person name="Bowring B."/>
            <person name="Iredell J."/>
            <person name="Partridge S.R."/>
            <person name="Djordjevic S.P."/>
        </authorList>
    </citation>
    <scope>NUCLEOTIDE SEQUENCE</scope>
    <source>
        <strain evidence="1">JIE250</strain>
        <plasmid evidence="1">pJIE250_3</plasmid>
    </source>
</reference>
<dbReference type="AlphaFoldDB" id="A0A6G5ZY86"/>
<sequence length="40" mass="4604">MLTGAFLYLPLGLCLRQIASSTRSDSINVWLFFYRNHLEG</sequence>
<gene>
    <name evidence="1" type="ORF">pJIE250-3_0033</name>
</gene>
<geneLocation type="plasmid" evidence="1">
    <name>pJIE250_3</name>
</geneLocation>